<evidence type="ECO:0000313" key="2">
    <source>
        <dbReference type="EMBL" id="GAK50597.1"/>
    </source>
</evidence>
<proteinExistence type="predicted"/>
<organism evidence="2">
    <name type="scientific">Candidatus Moduliflexus flocculans</name>
    <dbReference type="NCBI Taxonomy" id="1499966"/>
    <lineage>
        <taxon>Bacteria</taxon>
        <taxon>Candidatus Moduliflexota</taxon>
        <taxon>Candidatus Moduliflexia</taxon>
        <taxon>Candidatus Moduliflexales</taxon>
        <taxon>Candidatus Moduliflexaceae</taxon>
    </lineage>
</organism>
<reference evidence="2" key="1">
    <citation type="journal article" date="2015" name="PeerJ">
        <title>First genomic representation of candidate bacterial phylum KSB3 points to enhanced environmental sensing as a trigger of wastewater bulking.</title>
        <authorList>
            <person name="Sekiguchi Y."/>
            <person name="Ohashi A."/>
            <person name="Parks D.H."/>
            <person name="Yamauchi T."/>
            <person name="Tyson G.W."/>
            <person name="Hugenholtz P."/>
        </authorList>
    </citation>
    <scope>NUCLEOTIDE SEQUENCE [LARGE SCALE GENOMIC DNA]</scope>
</reference>
<dbReference type="AlphaFoldDB" id="A0A0S6VSZ3"/>
<protein>
    <recommendedName>
        <fullName evidence="1">Ice-binding protein C-terminal domain-containing protein</fullName>
    </recommendedName>
</protein>
<evidence type="ECO:0000259" key="1">
    <source>
        <dbReference type="Pfam" id="PF07589"/>
    </source>
</evidence>
<evidence type="ECO:0000313" key="3">
    <source>
        <dbReference type="Proteomes" id="UP000030700"/>
    </source>
</evidence>
<dbReference type="Pfam" id="PF07589">
    <property type="entry name" value="PEP-CTERM"/>
    <property type="match status" value="1"/>
</dbReference>
<feature type="domain" description="Ice-binding protein C-terminal" evidence="1">
    <location>
        <begin position="199"/>
        <end position="221"/>
    </location>
</feature>
<dbReference type="HOGENOM" id="CLU_1233040_0_0_0"/>
<dbReference type="NCBIfam" id="TIGR02595">
    <property type="entry name" value="PEP_CTERM"/>
    <property type="match status" value="1"/>
</dbReference>
<dbReference type="Proteomes" id="UP000030700">
    <property type="component" value="Unassembled WGS sequence"/>
</dbReference>
<dbReference type="InterPro" id="IPR013424">
    <property type="entry name" value="Ice-binding_C"/>
</dbReference>
<name>A0A0S6VSZ3_9BACT</name>
<gene>
    <name evidence="2" type="ORF">U14_01830</name>
</gene>
<sequence>MKKFLVFVGVIILVFGAISTGSALSLVDGNANLVYDENTNKYWYRDLSDFRNMNFAEQLETIDAMNGAYQALFNDWHVASEQEMQVLWSYGANEIMANFLPSSTQLAINLPSNNMWQGRYGEVKWTCPDFFCWFVDPEPYHETADIYWKGDTVSTFFRPILVTDMSGFAYDSWVDYGYGVWVVTDAHPPEGNGSETPDAVPEPASLILVGIGLLMLAVIRRNLL</sequence>
<keyword evidence="3" id="KW-1185">Reference proteome</keyword>
<dbReference type="EMBL" id="DF820456">
    <property type="protein sequence ID" value="GAK50597.1"/>
    <property type="molecule type" value="Genomic_DNA"/>
</dbReference>
<accession>A0A0S6VSZ3</accession>